<dbReference type="InterPro" id="IPR027623">
    <property type="entry name" value="AmmeMemoSam_A"/>
</dbReference>
<comment type="caution">
    <text evidence="2">The sequence shown here is derived from an EMBL/GenBank/DDBJ whole genome shotgun (WGS) entry which is preliminary data.</text>
</comment>
<gene>
    <name evidence="2" type="primary">amrA</name>
    <name evidence="2" type="ORF">FXF47_06265</name>
</gene>
<evidence type="ECO:0000259" key="1">
    <source>
        <dbReference type="PROSITE" id="PS51112"/>
    </source>
</evidence>
<dbReference type="InterPro" id="IPR027485">
    <property type="entry name" value="AMMECR1_N"/>
</dbReference>
<dbReference type="InterPro" id="IPR002733">
    <property type="entry name" value="AMMECR1_domain"/>
</dbReference>
<dbReference type="Proteomes" id="UP000324143">
    <property type="component" value="Unassembled WGS sequence"/>
</dbReference>
<organism evidence="2 3">
    <name type="scientific">Candidatus Mcinerneyibacterium aminivorans</name>
    <dbReference type="NCBI Taxonomy" id="2703815"/>
    <lineage>
        <taxon>Bacteria</taxon>
        <taxon>Candidatus Macinerneyibacteriota</taxon>
        <taxon>Candidatus Mcinerneyibacteria</taxon>
        <taxon>Candidatus Mcinerneyibacteriales</taxon>
        <taxon>Candidatus Mcinerneyibacteriaceae</taxon>
        <taxon>Candidatus Mcinerneyibacterium</taxon>
    </lineage>
</organism>
<dbReference type="NCBIfam" id="TIGR04335">
    <property type="entry name" value="AmmeMemoSam_A"/>
    <property type="match status" value="1"/>
</dbReference>
<dbReference type="NCBIfam" id="TIGR00296">
    <property type="entry name" value="TIGR00296 family protein"/>
    <property type="match status" value="1"/>
</dbReference>
<dbReference type="Gene3D" id="3.30.1490.150">
    <property type="entry name" value="Hypothetical protein ph0010, domain 2"/>
    <property type="match status" value="1"/>
</dbReference>
<evidence type="ECO:0000313" key="3">
    <source>
        <dbReference type="Proteomes" id="UP000324143"/>
    </source>
</evidence>
<dbReference type="AlphaFoldDB" id="A0A5D0MBI5"/>
<dbReference type="PANTHER" id="PTHR13016:SF0">
    <property type="entry name" value="AMME SYNDROME CANDIDATE GENE 1 PROTEIN"/>
    <property type="match status" value="1"/>
</dbReference>
<dbReference type="Gene3D" id="3.30.700.20">
    <property type="entry name" value="Hypothetical protein ph0010, domain 1"/>
    <property type="match status" value="1"/>
</dbReference>
<dbReference type="InterPro" id="IPR023473">
    <property type="entry name" value="AMMECR1"/>
</dbReference>
<dbReference type="SUPFAM" id="SSF143447">
    <property type="entry name" value="AMMECR1-like"/>
    <property type="match status" value="1"/>
</dbReference>
<dbReference type="HAMAP" id="MF_00645">
    <property type="entry name" value="AMMECR1"/>
    <property type="match status" value="1"/>
</dbReference>
<dbReference type="InterPro" id="IPR023472">
    <property type="entry name" value="Uncharacterised_MJ0810"/>
</dbReference>
<name>A0A5D0MBI5_9BACT</name>
<reference evidence="2" key="1">
    <citation type="submission" date="2019-08" db="EMBL/GenBank/DDBJ databases">
        <title>Genomic characterization of a novel candidate phylum (ARYD3) from a high temperature, high salinity tertiary oil reservoir in north central Oklahoma, USA.</title>
        <authorList>
            <person name="Youssef N.H."/>
            <person name="Yadav A."/>
            <person name="Elshahed M.S."/>
        </authorList>
    </citation>
    <scope>NUCLEOTIDE SEQUENCE [LARGE SCALE GENOMIC DNA]</scope>
    <source>
        <strain evidence="2">ARYD3</strain>
    </source>
</reference>
<sequence>MDKEKKELLTLARNVLENELLAKNHKLENKNKIFNKKRGVFVTLNNENKLRGCIGYIKPIDTIWNSIIKMAKSAAFKDPRFSPVTKNELEDLNIEISILSKLIKIDGVEDIKAGRDGLLIQKGFSSGVLLPQVATDNNWDSTTFLQNTCWKAGLNKNCYEDENVEIFRFEADVFSESELIEKR</sequence>
<protein>
    <submittedName>
        <fullName evidence="2">AmmeMemoRadiSam system protein A</fullName>
    </submittedName>
</protein>
<evidence type="ECO:0000313" key="2">
    <source>
        <dbReference type="EMBL" id="TYB31067.1"/>
    </source>
</evidence>
<keyword evidence="3" id="KW-1185">Reference proteome</keyword>
<accession>A0A5D0MBI5</accession>
<dbReference type="Pfam" id="PF01871">
    <property type="entry name" value="AMMECR1"/>
    <property type="match status" value="1"/>
</dbReference>
<proteinExistence type="inferred from homology"/>
<dbReference type="EMBL" id="VSIX01000058">
    <property type="protein sequence ID" value="TYB31067.1"/>
    <property type="molecule type" value="Genomic_DNA"/>
</dbReference>
<dbReference type="PANTHER" id="PTHR13016">
    <property type="entry name" value="AMMECR1 HOMOLOG"/>
    <property type="match status" value="1"/>
</dbReference>
<dbReference type="PROSITE" id="PS51112">
    <property type="entry name" value="AMMECR1"/>
    <property type="match status" value="1"/>
</dbReference>
<dbReference type="InterPro" id="IPR036071">
    <property type="entry name" value="AMMECR1_dom_sf"/>
</dbReference>
<feature type="domain" description="AMMECR1" evidence="1">
    <location>
        <begin position="3"/>
        <end position="183"/>
    </location>
</feature>